<reference evidence="2 3" key="1">
    <citation type="submission" date="2014-09" db="EMBL/GenBank/DDBJ databases">
        <title>Using Illumina technology Improving SMRT sequencing Genome Assembly by RASTools.</title>
        <authorList>
            <person name="Zhou Y."/>
            <person name="Ma T."/>
            <person name="Liu T."/>
        </authorList>
    </citation>
    <scope>NUCLEOTIDE SEQUENCE [LARGE SCALE GENOMIC DNA]</scope>
    <source>
        <strain evidence="2 3">ATCC 55669</strain>
    </source>
</reference>
<dbReference type="HOGENOM" id="CLU_140230_5_2_5"/>
<dbReference type="eggNOG" id="COG3093">
    <property type="taxonomic scope" value="Bacteria"/>
</dbReference>
<dbReference type="KEGG" id="stax:MC45_12190"/>
<keyword evidence="3" id="KW-1185">Reference proteome</keyword>
<evidence type="ECO:0000256" key="1">
    <source>
        <dbReference type="ARBA" id="ARBA00023125"/>
    </source>
</evidence>
<dbReference type="CDD" id="cd00093">
    <property type="entry name" value="HTH_XRE"/>
    <property type="match status" value="1"/>
</dbReference>
<evidence type="ECO:0000313" key="3">
    <source>
        <dbReference type="Proteomes" id="UP000033200"/>
    </source>
</evidence>
<organism evidence="2 3">
    <name type="scientific">Sphingomonas taxi</name>
    <dbReference type="NCBI Taxonomy" id="1549858"/>
    <lineage>
        <taxon>Bacteria</taxon>
        <taxon>Pseudomonadati</taxon>
        <taxon>Pseudomonadota</taxon>
        <taxon>Alphaproteobacteria</taxon>
        <taxon>Sphingomonadales</taxon>
        <taxon>Sphingomonadaceae</taxon>
        <taxon>Sphingomonas</taxon>
    </lineage>
</organism>
<dbReference type="PANTHER" id="PTHR36924">
    <property type="entry name" value="ANTITOXIN HIGA-1"/>
    <property type="match status" value="1"/>
</dbReference>
<dbReference type="AlphaFoldDB" id="A0A097EHG5"/>
<evidence type="ECO:0000313" key="2">
    <source>
        <dbReference type="EMBL" id="AIT07015.1"/>
    </source>
</evidence>
<dbReference type="InterPro" id="IPR013430">
    <property type="entry name" value="Toxin_antidote_HigA"/>
</dbReference>
<sequence length="106" mass="11718">MSASRIIIDDSERLPNIHPGEILREDFLIGSEISAAEVATGAGIAREKLDALLNERAPVDAESALRLARYFGMSETFFLGLQNDYDLEEARSVYRADLDHIVPRAA</sequence>
<dbReference type="InterPro" id="IPR010982">
    <property type="entry name" value="Lambda_DNA-bd_dom_sf"/>
</dbReference>
<dbReference type="GO" id="GO:0003677">
    <property type="term" value="F:DNA binding"/>
    <property type="evidence" value="ECO:0007669"/>
    <property type="project" value="UniProtKB-KW"/>
</dbReference>
<dbReference type="EMBL" id="CP009571">
    <property type="protein sequence ID" value="AIT07015.1"/>
    <property type="molecule type" value="Genomic_DNA"/>
</dbReference>
<protein>
    <submittedName>
        <fullName evidence="2">XRE family transcriptional regulator</fullName>
    </submittedName>
</protein>
<dbReference type="STRING" id="1549858.MC45_12190"/>
<dbReference type="RefSeq" id="WP_038663550.1">
    <property type="nucleotide sequence ID" value="NZ_CP009571.1"/>
</dbReference>
<dbReference type="NCBIfam" id="TIGR02607">
    <property type="entry name" value="antidote_HigA"/>
    <property type="match status" value="1"/>
</dbReference>
<proteinExistence type="predicted"/>
<gene>
    <name evidence="2" type="ORF">MC45_12190</name>
</gene>
<accession>A0A097EHG5</accession>
<keyword evidence="1" id="KW-0238">DNA-binding</keyword>
<dbReference type="Proteomes" id="UP000033200">
    <property type="component" value="Chromosome"/>
</dbReference>
<dbReference type="InterPro" id="IPR001387">
    <property type="entry name" value="Cro/C1-type_HTH"/>
</dbReference>
<dbReference type="SUPFAM" id="SSF47413">
    <property type="entry name" value="lambda repressor-like DNA-binding domains"/>
    <property type="match status" value="1"/>
</dbReference>
<dbReference type="Gene3D" id="1.10.260.40">
    <property type="entry name" value="lambda repressor-like DNA-binding domains"/>
    <property type="match status" value="1"/>
</dbReference>
<dbReference type="PANTHER" id="PTHR36924:SF1">
    <property type="entry name" value="ANTITOXIN HIGA-1"/>
    <property type="match status" value="1"/>
</dbReference>
<name>A0A097EHG5_9SPHN</name>